<keyword evidence="1" id="KW-0812">Transmembrane</keyword>
<dbReference type="RefSeq" id="WP_029975179.1">
    <property type="nucleotide sequence ID" value="NZ_CP011913.1"/>
</dbReference>
<dbReference type="Pfam" id="PF04213">
    <property type="entry name" value="HtaA"/>
    <property type="match status" value="1"/>
</dbReference>
<dbReference type="Proteomes" id="UP000036185">
    <property type="component" value="Chromosome"/>
</dbReference>
<sequence>MCARLVPGELHNSKGTALNRMRRHTATIVATVMASSLVSLTPVAYSQDASAEGSLSWGIRSSFNNYTGGATKLSDGAARSDKSFTFPLVSQTFNESTSKLEAQFKGEVLYKKYCKNTGKKDPVDDECSLDLSMKNPKVVIAPEGSYMEATVRSKQYTTGQYFSPEKPVRIANLYTSGAQFTDSEGKISWSDIATALTPDGVKMFSDFYNENEGLDPLGFTYKGKGVRPAGDQGGLRTAAQKWTAPKDYDHISRPFLYGEKIVVVTAEYGVTLLDAELRPIATKELPIDKLATVAFNDATGELFYAAPEGASDAKTLMKVAVSGDAIGEPTSVGTVSEPIRGIGVDPDSGKFFAISAEAGDDSARDNGGHLTIFDKSEKQRSIALPKTEKILGAKVVDGESVYAKIFNIDDFAEVVKMNDGTFIFHPGAAIVLNEEDSVATKGFLFSIDLNASDEEAFTYMKGSQYLERTALFGVSTDGETILRSTHFGRGGAQILKYANRDVSVVTESIQLSGGELWAGSVFHDGKIVQLDGKNGNLNWLNSADLKVEKSLPITNGRETSNRRHGDFLINKNGDVYVQTLDESTGDLKEYYVLTRMTDMSKPPAAKPDNENRLKEIERLESDKTKPSASGKAEQIGKIIGIVLGVLGGLSVLSFFFQNHIRSFLGL</sequence>
<keyword evidence="4" id="KW-1185">Reference proteome</keyword>
<reference evidence="3 4" key="1">
    <citation type="journal article" date="2014" name="Int. J. Syst. Evol. Microbiol.">
        <title>Draft Genome Sequence of Corynebacterium ulcerans FRC58, Isolated from the Bronchitic Aspiration of a Patient in France.</title>
        <authorList>
            <person name="Silva Ado S."/>
            <person name="Barauna R.A."/>
            <person name="de Sa P.C."/>
            <person name="das Gracas D.A."/>
            <person name="Carneiro A.R."/>
            <person name="Thouvenin M."/>
            <person name="Azevedo V."/>
            <person name="Badell E."/>
            <person name="Guiso N."/>
            <person name="da Silva A.L."/>
            <person name="Ramos R.T."/>
        </authorList>
    </citation>
    <scope>NUCLEOTIDE SEQUENCE [LARGE SCALE GENOMIC DNA]</scope>
    <source>
        <strain evidence="3 4">FRC58</strain>
    </source>
</reference>
<evidence type="ECO:0000313" key="3">
    <source>
        <dbReference type="EMBL" id="AKN78074.1"/>
    </source>
</evidence>
<protein>
    <submittedName>
        <fullName evidence="3">Cell-surface hemin receptor</fullName>
    </submittedName>
</protein>
<accession>A0ABM5U3I8</accession>
<keyword evidence="1" id="KW-1133">Transmembrane helix</keyword>
<keyword evidence="1" id="KW-0472">Membrane</keyword>
<evidence type="ECO:0000256" key="1">
    <source>
        <dbReference type="SAM" id="Phobius"/>
    </source>
</evidence>
<keyword evidence="3" id="KW-0675">Receptor</keyword>
<organism evidence="3 4">
    <name type="scientific">Corynebacterium ulcerans FRC58</name>
    <dbReference type="NCBI Taxonomy" id="1408268"/>
    <lineage>
        <taxon>Bacteria</taxon>
        <taxon>Bacillati</taxon>
        <taxon>Actinomycetota</taxon>
        <taxon>Actinomycetes</taxon>
        <taxon>Mycobacteriales</taxon>
        <taxon>Corynebacteriaceae</taxon>
        <taxon>Corynebacterium</taxon>
    </lineage>
</organism>
<feature type="transmembrane region" description="Helical" evidence="1">
    <location>
        <begin position="635"/>
        <end position="656"/>
    </location>
</feature>
<dbReference type="InterPro" id="IPR007331">
    <property type="entry name" value="Htaa"/>
</dbReference>
<evidence type="ECO:0000313" key="4">
    <source>
        <dbReference type="Proteomes" id="UP000036185"/>
    </source>
</evidence>
<evidence type="ECO:0000259" key="2">
    <source>
        <dbReference type="Pfam" id="PF04213"/>
    </source>
</evidence>
<gene>
    <name evidence="3" type="ORF">CulFRC58_2220</name>
</gene>
<dbReference type="EMBL" id="CP011913">
    <property type="protein sequence ID" value="AKN78074.1"/>
    <property type="molecule type" value="Genomic_DNA"/>
</dbReference>
<proteinExistence type="predicted"/>
<name>A0ABM5U3I8_CORUL</name>
<feature type="domain" description="Htaa" evidence="2">
    <location>
        <begin position="53"/>
        <end position="220"/>
    </location>
</feature>